<gene>
    <name evidence="3" type="ORF">J4H91_05615</name>
</gene>
<dbReference type="CDD" id="cd00085">
    <property type="entry name" value="HNHc"/>
    <property type="match status" value="1"/>
</dbReference>
<dbReference type="AlphaFoldDB" id="A0A939LXK8"/>
<feature type="region of interest" description="Disordered" evidence="1">
    <location>
        <begin position="494"/>
        <end position="570"/>
    </location>
</feature>
<accession>A0A939LXK8</accession>
<evidence type="ECO:0000313" key="4">
    <source>
        <dbReference type="Proteomes" id="UP000664398"/>
    </source>
</evidence>
<reference evidence="3" key="1">
    <citation type="submission" date="2021-03" db="EMBL/GenBank/DDBJ databases">
        <title>Leucobacter chromiisoli sp. nov., isolated from chromium-containing soil of chemical plant.</title>
        <authorList>
            <person name="Xu Z."/>
        </authorList>
    </citation>
    <scope>NUCLEOTIDE SEQUENCE</scope>
    <source>
        <strain evidence="3">A2</strain>
    </source>
</reference>
<evidence type="ECO:0000256" key="1">
    <source>
        <dbReference type="SAM" id="MobiDB-lite"/>
    </source>
</evidence>
<proteinExistence type="predicted"/>
<dbReference type="EMBL" id="JAGDYL010000006">
    <property type="protein sequence ID" value="MBO1804793.1"/>
    <property type="molecule type" value="Genomic_DNA"/>
</dbReference>
<feature type="region of interest" description="Disordered" evidence="1">
    <location>
        <begin position="1"/>
        <end position="23"/>
    </location>
</feature>
<evidence type="ECO:0000313" key="3">
    <source>
        <dbReference type="EMBL" id="MBO1804793.1"/>
    </source>
</evidence>
<evidence type="ECO:0000259" key="2">
    <source>
        <dbReference type="SMART" id="SM00507"/>
    </source>
</evidence>
<comment type="caution">
    <text evidence="3">The sequence shown here is derived from an EMBL/GenBank/DDBJ whole genome shotgun (WGS) entry which is preliminary data.</text>
</comment>
<name>A0A939LXK8_9MICO</name>
<dbReference type="InterPro" id="IPR003615">
    <property type="entry name" value="HNH_nuc"/>
</dbReference>
<sequence>MIPFEHDAPTGTTGATGATGATGHPYGEVLGALEMLERTRRGLDADRLLLIGAALDQVLESSGASGGRSTGARGTRGVHGLNGARELAYRSLRAELATALGESEYRVEQQMNLAAQLSRCYPTVFAALDRGEISIEHSRVIAEAGTAIGGGDGTESGRRRDGYARQALAVAVRETPNRLRPEARRLAEAWAENDTAERHREARERRRVTVADHPDGMADLIAHLPAIEAHAIYDRLTRVARACERGERLVPETCCDSTRDGDGAGIDNGGGIDSTDAGIDSTDAGIDSTDAGIDGGARGRSRDQLRADVLADMLLASDEHRLFAGDTSEAIKARVQLIVPVTAVPGATGVSGTTGVTITTAVTGTTAPTAPEPVCELSGYGPIDSGTARGIAAAASAWSRAGVDASTGVVIGVDRYRPSEQLRRLLGARDRRCRFPGCRVPAGRCDLDHTVDAARGGPTSSENLAHLCRGHHTLKHHSEWRVEQEPAGVMRWTSPAGREHVDRPPGASIPRFTLPLEPPSPEPPSPKAAAPPGAPPVRLGSARERPARSPVLRRVRSVRFEPADEPELVF</sequence>
<keyword evidence="4" id="KW-1185">Reference proteome</keyword>
<dbReference type="RefSeq" id="WP_208045270.1">
    <property type="nucleotide sequence ID" value="NZ_JAGDYL010000006.1"/>
</dbReference>
<dbReference type="Proteomes" id="UP000664398">
    <property type="component" value="Unassembled WGS sequence"/>
</dbReference>
<dbReference type="SMART" id="SM00507">
    <property type="entry name" value="HNHc"/>
    <property type="match status" value="1"/>
</dbReference>
<dbReference type="InterPro" id="IPR003870">
    <property type="entry name" value="DUF222"/>
</dbReference>
<organism evidence="3 4">
    <name type="scientific">Leucobacter ruminantium</name>
    <dbReference type="NCBI Taxonomy" id="1289170"/>
    <lineage>
        <taxon>Bacteria</taxon>
        <taxon>Bacillati</taxon>
        <taxon>Actinomycetota</taxon>
        <taxon>Actinomycetes</taxon>
        <taxon>Micrococcales</taxon>
        <taxon>Microbacteriaceae</taxon>
        <taxon>Leucobacter</taxon>
    </lineage>
</organism>
<dbReference type="Pfam" id="PF02720">
    <property type="entry name" value="DUF222"/>
    <property type="match status" value="1"/>
</dbReference>
<feature type="region of interest" description="Disordered" evidence="1">
    <location>
        <begin position="265"/>
        <end position="299"/>
    </location>
</feature>
<feature type="compositionally biased region" description="Low complexity" evidence="1">
    <location>
        <begin position="10"/>
        <end position="23"/>
    </location>
</feature>
<feature type="compositionally biased region" description="Pro residues" evidence="1">
    <location>
        <begin position="516"/>
        <end position="526"/>
    </location>
</feature>
<feature type="domain" description="HNH nuclease" evidence="2">
    <location>
        <begin position="421"/>
        <end position="473"/>
    </location>
</feature>
<protein>
    <submittedName>
        <fullName evidence="3">DUF222 domain-containing protein</fullName>
    </submittedName>
</protein>
<dbReference type="Gene3D" id="1.10.30.50">
    <property type="match status" value="1"/>
</dbReference>